<dbReference type="InterPro" id="IPR013783">
    <property type="entry name" value="Ig-like_fold"/>
</dbReference>
<dbReference type="Proteomes" id="UP001220010">
    <property type="component" value="Unassembled WGS sequence"/>
</dbReference>
<protein>
    <recommendedName>
        <fullName evidence="3">DUF4352 domain-containing protein</fullName>
    </recommendedName>
</protein>
<accession>A0ABT5X5U5</accession>
<organism evidence="1 2">
    <name type="scientific">Candidatus Methanocrinis natronophilus</name>
    <dbReference type="NCBI Taxonomy" id="3033396"/>
    <lineage>
        <taxon>Archaea</taxon>
        <taxon>Methanobacteriati</taxon>
        <taxon>Methanobacteriota</taxon>
        <taxon>Stenosarchaea group</taxon>
        <taxon>Methanomicrobia</taxon>
        <taxon>Methanotrichales</taxon>
        <taxon>Methanotrichaceae</taxon>
        <taxon>Methanocrinis</taxon>
    </lineage>
</organism>
<name>A0ABT5X5U5_9EURY</name>
<evidence type="ECO:0000313" key="2">
    <source>
        <dbReference type="Proteomes" id="UP001220010"/>
    </source>
</evidence>
<reference evidence="1 2" key="1">
    <citation type="submission" date="2023-03" db="EMBL/GenBank/DDBJ databases">
        <title>WGS of Methanotrichaceae archaeon Mx.</title>
        <authorList>
            <person name="Sorokin D.Y."/>
            <person name="Merkel A.Y."/>
        </authorList>
    </citation>
    <scope>NUCLEOTIDE SEQUENCE [LARGE SCALE GENOMIC DNA]</scope>
    <source>
        <strain evidence="1 2">Mx</strain>
    </source>
</reference>
<dbReference type="RefSeq" id="WP_316965832.1">
    <property type="nucleotide sequence ID" value="NZ_JARFPK010000007.1"/>
</dbReference>
<evidence type="ECO:0008006" key="3">
    <source>
        <dbReference type="Google" id="ProtNLM"/>
    </source>
</evidence>
<proteinExistence type="predicted"/>
<comment type="caution">
    <text evidence="1">The sequence shown here is derived from an EMBL/GenBank/DDBJ whole genome shotgun (WGS) entry which is preliminary data.</text>
</comment>
<dbReference type="EMBL" id="JARFPK010000007">
    <property type="protein sequence ID" value="MDF0590071.1"/>
    <property type="molecule type" value="Genomic_DNA"/>
</dbReference>
<gene>
    <name evidence="1" type="ORF">P0O15_02620</name>
</gene>
<keyword evidence="2" id="KW-1185">Reference proteome</keyword>
<sequence>MDLQLGLVVFFVKSMNVLIFLGVSALVIPILAFASPADIGIDGSKALLLRDPIQMVPIVRGPDLTVESAQVMGPPLKGLGAVLMPLEIKIKNIGTSAVTEDFNVGAEGWATDGNVYGFDFFVTGETTHERGGVSVGGLAAGAERTYQGMLLMAPTPLGSEMNSGSRYEIHAMVDYNLDPDAGYYEWGVRETNKTNNALVIYYPLTFMRPISIGQLSILNP</sequence>
<evidence type="ECO:0000313" key="1">
    <source>
        <dbReference type="EMBL" id="MDF0590071.1"/>
    </source>
</evidence>
<dbReference type="Gene3D" id="2.60.40.10">
    <property type="entry name" value="Immunoglobulins"/>
    <property type="match status" value="1"/>
</dbReference>